<dbReference type="Proteomes" id="UP000663856">
    <property type="component" value="Unassembled WGS sequence"/>
</dbReference>
<evidence type="ECO:0000313" key="2">
    <source>
        <dbReference type="Proteomes" id="UP000663856"/>
    </source>
</evidence>
<gene>
    <name evidence="1" type="ORF">WKI299_LOCUS10886</name>
</gene>
<sequence length="168" mass="18951">MNSAQVFVESTNRGEESMHITAQPTNTDILNTFPMLPGEKLVKQWQAGRCCHSNCFGKYVITLTDSRLLSRTEICSYLGCLCGCCCDHPYIDSTINLRNIAQIKGLGASCLYIWFYRIWNCAFCCPPHSFDVRGSFGSQLIYVSRAEKFDVQTMIPLAMAKNESKHNL</sequence>
<evidence type="ECO:0000313" key="1">
    <source>
        <dbReference type="EMBL" id="CAF2054270.1"/>
    </source>
</evidence>
<dbReference type="AlphaFoldDB" id="A0A816Q1M7"/>
<organism evidence="1 2">
    <name type="scientific">Rotaria magnacalcarata</name>
    <dbReference type="NCBI Taxonomy" id="392030"/>
    <lineage>
        <taxon>Eukaryota</taxon>
        <taxon>Metazoa</taxon>
        <taxon>Spiralia</taxon>
        <taxon>Gnathifera</taxon>
        <taxon>Rotifera</taxon>
        <taxon>Eurotatoria</taxon>
        <taxon>Bdelloidea</taxon>
        <taxon>Philodinida</taxon>
        <taxon>Philodinidae</taxon>
        <taxon>Rotaria</taxon>
    </lineage>
</organism>
<protein>
    <submittedName>
        <fullName evidence="1">Uncharacterized protein</fullName>
    </submittedName>
</protein>
<reference evidence="1" key="1">
    <citation type="submission" date="2021-02" db="EMBL/GenBank/DDBJ databases">
        <authorList>
            <person name="Nowell W R."/>
        </authorList>
    </citation>
    <scope>NUCLEOTIDE SEQUENCE</scope>
</reference>
<accession>A0A816Q1M7</accession>
<proteinExistence type="predicted"/>
<comment type="caution">
    <text evidence="1">The sequence shown here is derived from an EMBL/GenBank/DDBJ whole genome shotgun (WGS) entry which is preliminary data.</text>
</comment>
<name>A0A816Q1M7_9BILA</name>
<dbReference type="EMBL" id="CAJNRF010003967">
    <property type="protein sequence ID" value="CAF2054270.1"/>
    <property type="molecule type" value="Genomic_DNA"/>
</dbReference>